<keyword evidence="8" id="KW-0963">Cytoplasm</keyword>
<proteinExistence type="inferred from homology"/>
<dbReference type="PROSITE" id="PS51371">
    <property type="entry name" value="CBS"/>
    <property type="match status" value="1"/>
</dbReference>
<evidence type="ECO:0000256" key="9">
    <source>
        <dbReference type="ARBA" id="ARBA00022499"/>
    </source>
</evidence>
<reference evidence="28 29" key="1">
    <citation type="journal article" date="2016" name="Nat. Commun.">
        <title>Extremotolerant tardigrade genome and improved radiotolerance of human cultured cells by tardigrade-unique protein.</title>
        <authorList>
            <person name="Hashimoto T."/>
            <person name="Horikawa D.D."/>
            <person name="Saito Y."/>
            <person name="Kuwahara H."/>
            <person name="Kozuka-Hata H."/>
            <person name="Shin-I T."/>
            <person name="Minakuchi Y."/>
            <person name="Ohishi K."/>
            <person name="Motoyama A."/>
            <person name="Aizu T."/>
            <person name="Enomoto A."/>
            <person name="Kondo K."/>
            <person name="Tanaka S."/>
            <person name="Hara Y."/>
            <person name="Koshikawa S."/>
            <person name="Sagara H."/>
            <person name="Miura T."/>
            <person name="Yokobori S."/>
            <person name="Miyagawa K."/>
            <person name="Suzuki Y."/>
            <person name="Kubo T."/>
            <person name="Oyama M."/>
            <person name="Kohara Y."/>
            <person name="Fujiyama A."/>
            <person name="Arakawa K."/>
            <person name="Katayama T."/>
            <person name="Toyoda A."/>
            <person name="Kunieda T."/>
        </authorList>
    </citation>
    <scope>NUCLEOTIDE SEQUENCE [LARGE SCALE GENOMIC DNA]</scope>
    <source>
        <strain evidence="28 29">YOKOZUNA-1</strain>
    </source>
</reference>
<comment type="caution">
    <text evidence="28">The sequence shown here is derived from an EMBL/GenBank/DDBJ whole genome shotgun (WGS) entry which is preliminary data.</text>
</comment>
<accession>A0A1D1VTI7</accession>
<organism evidence="28 29">
    <name type="scientific">Ramazzottius varieornatus</name>
    <name type="common">Water bear</name>
    <name type="synonym">Tardigrade</name>
    <dbReference type="NCBI Taxonomy" id="947166"/>
    <lineage>
        <taxon>Eukaryota</taxon>
        <taxon>Metazoa</taxon>
        <taxon>Ecdysozoa</taxon>
        <taxon>Tardigrada</taxon>
        <taxon>Eutardigrada</taxon>
        <taxon>Parachela</taxon>
        <taxon>Hypsibioidea</taxon>
        <taxon>Ramazzottiidae</taxon>
        <taxon>Ramazzottius</taxon>
    </lineage>
</organism>
<dbReference type="OrthoDB" id="728at2759"/>
<dbReference type="GO" id="GO:0005634">
    <property type="term" value="C:nucleus"/>
    <property type="evidence" value="ECO:0007669"/>
    <property type="project" value="UniProtKB-SubCell"/>
</dbReference>
<dbReference type="GO" id="GO:0004122">
    <property type="term" value="F:cystathionine beta-synthase activity"/>
    <property type="evidence" value="ECO:0007669"/>
    <property type="project" value="UniProtKB-UniRule"/>
</dbReference>
<dbReference type="PROSITE" id="PS00901">
    <property type="entry name" value="CYS_SYNTHASE"/>
    <property type="match status" value="1"/>
</dbReference>
<evidence type="ECO:0000256" key="22">
    <source>
        <dbReference type="ARBA" id="ARBA00045425"/>
    </source>
</evidence>
<evidence type="ECO:0000256" key="17">
    <source>
        <dbReference type="ARBA" id="ARBA00023122"/>
    </source>
</evidence>
<sequence length="587" mass="64358">MSFAGRIYTQEGPRNHQSGEPTKNAEKEKCPEMTKPIVTGSAADPTKNPEKEQLPPGPVPQPPIWAPPNLPSPCTWRPGAAAESNPHHRPPRQPRPKIMDNILENIGNTPMVRINRIGKSFGLKCELLVKCEFFNAGGSIKDRIAKRMVEEAEREGYLKPGSTIIEPTSGNTGIGLALAAAVKGYRCIIVMPEKMSREKMDVLAALGAEIIRTPTAAAWDSPESHIGVARRLNEQIRDSVILDQYRNIFNPMAHYDQTADEILEQCDGQVDMVVLSAGTGGTVTGIGRRLKDQLGDKVTIVGVDPVGSILAVPEEMNKMEEGATSFYEVEGIGYDFIPTVLDRNVVDKWMKTRDRESLIMARRLISQEGLLCGGSSGAVTWAACKAAKNLKEGQRCVVVLPDGVRNYMTKFLNNQWMTARGFEDESLSLTQKTWWSQKNLSCLSLAVPLTVSPEVSVEKAISIMHSKGFDQLPVVGKAGEVVGVVTMGNLMSRQLNGQIRKTDPVEKALYRQFQTVTMDATLSQLSSILTTDHFALVVQKMYHVETDANIQEKTSIVGIVTGIDLVHFIAQHEEKSAPTSPKATNGF</sequence>
<dbReference type="SMART" id="SM00116">
    <property type="entry name" value="CBS"/>
    <property type="match status" value="2"/>
</dbReference>
<keyword evidence="10" id="KW-0597">Phosphoprotein</keyword>
<name>A0A1D1VTI7_RAMVA</name>
<dbReference type="GO" id="GO:0046872">
    <property type="term" value="F:metal ion binding"/>
    <property type="evidence" value="ECO:0007669"/>
    <property type="project" value="UniProtKB-KW"/>
</dbReference>
<dbReference type="Pfam" id="PF00571">
    <property type="entry name" value="CBS"/>
    <property type="match status" value="1"/>
</dbReference>
<dbReference type="PANTHER" id="PTHR10314">
    <property type="entry name" value="CYSTATHIONINE BETA-SYNTHASE"/>
    <property type="match status" value="1"/>
</dbReference>
<keyword evidence="13" id="KW-0479">Metal-binding</keyword>
<dbReference type="GO" id="GO:0006535">
    <property type="term" value="P:cysteine biosynthetic process from serine"/>
    <property type="evidence" value="ECO:0007669"/>
    <property type="project" value="UniProtKB-UniRule"/>
</dbReference>
<keyword evidence="12" id="KW-0349">Heme</keyword>
<evidence type="ECO:0000256" key="4">
    <source>
        <dbReference type="ARBA" id="ARBA00005003"/>
    </source>
</evidence>
<keyword evidence="11 25" id="KW-0028">Amino-acid biosynthesis</keyword>
<feature type="compositionally biased region" description="Pro residues" evidence="26">
    <location>
        <begin position="55"/>
        <end position="71"/>
    </location>
</feature>
<keyword evidence="15 25" id="KW-0663">Pyridoxal phosphate</keyword>
<dbReference type="GO" id="GO:0030170">
    <property type="term" value="F:pyridoxal phosphate binding"/>
    <property type="evidence" value="ECO:0007669"/>
    <property type="project" value="UniProtKB-ARBA"/>
</dbReference>
<evidence type="ECO:0000256" key="14">
    <source>
        <dbReference type="ARBA" id="ARBA00022843"/>
    </source>
</evidence>
<evidence type="ECO:0000256" key="25">
    <source>
        <dbReference type="RuleBase" id="RU361204"/>
    </source>
</evidence>
<evidence type="ECO:0000256" key="26">
    <source>
        <dbReference type="SAM" id="MobiDB-lite"/>
    </source>
</evidence>
<evidence type="ECO:0000256" key="13">
    <source>
        <dbReference type="ARBA" id="ARBA00022723"/>
    </source>
</evidence>
<evidence type="ECO:0000256" key="10">
    <source>
        <dbReference type="ARBA" id="ARBA00022553"/>
    </source>
</evidence>
<protein>
    <recommendedName>
        <fullName evidence="21 25">Cystathionine beta-synthase</fullName>
        <ecNumber evidence="7 25">4.2.1.22</ecNumber>
    </recommendedName>
</protein>
<dbReference type="SUPFAM" id="SSF54631">
    <property type="entry name" value="CBS-domain pair"/>
    <property type="match status" value="1"/>
</dbReference>
<comment type="subunit">
    <text evidence="6">Homotetramer.</text>
</comment>
<gene>
    <name evidence="28" type="primary">RvY_14508-1</name>
    <name evidence="28" type="synonym">RvY_14508.1</name>
    <name evidence="28" type="ORF">RvY_14508</name>
</gene>
<comment type="catalytic activity">
    <reaction evidence="23 25">
        <text>L-homocysteine + L-serine = L,L-cystathionine + H2O</text>
        <dbReference type="Rhea" id="RHEA:10112"/>
        <dbReference type="ChEBI" id="CHEBI:15377"/>
        <dbReference type="ChEBI" id="CHEBI:33384"/>
        <dbReference type="ChEBI" id="CHEBI:58161"/>
        <dbReference type="ChEBI" id="CHEBI:58199"/>
        <dbReference type="EC" id="4.2.1.22"/>
    </reaction>
</comment>
<evidence type="ECO:0000256" key="16">
    <source>
        <dbReference type="ARBA" id="ARBA00023004"/>
    </source>
</evidence>
<dbReference type="GO" id="GO:0005737">
    <property type="term" value="C:cytoplasm"/>
    <property type="evidence" value="ECO:0007669"/>
    <property type="project" value="UniProtKB-SubCell"/>
</dbReference>
<dbReference type="Pfam" id="PF00291">
    <property type="entry name" value="PALP"/>
    <property type="match status" value="1"/>
</dbReference>
<dbReference type="InterPro" id="IPR005857">
    <property type="entry name" value="Cysta_beta_synth"/>
</dbReference>
<dbReference type="CDD" id="cd01561">
    <property type="entry name" value="CBS_like"/>
    <property type="match status" value="1"/>
</dbReference>
<keyword evidence="29" id="KW-1185">Reference proteome</keyword>
<comment type="cofactor">
    <cofactor evidence="1 25">
        <name>pyridoxal 5'-phosphate</name>
        <dbReference type="ChEBI" id="CHEBI:597326"/>
    </cofactor>
</comment>
<dbReference type="FunFam" id="3.10.580.10:FF:000014">
    <property type="entry name" value="Cystathionine beta-synthase"/>
    <property type="match status" value="1"/>
</dbReference>
<dbReference type="AlphaFoldDB" id="A0A1D1VTI7"/>
<evidence type="ECO:0000256" key="21">
    <source>
        <dbReference type="ARBA" id="ARBA00026192"/>
    </source>
</evidence>
<feature type="domain" description="CBS" evidence="27">
    <location>
        <begin position="443"/>
        <end position="502"/>
    </location>
</feature>
<dbReference type="InterPro" id="IPR000644">
    <property type="entry name" value="CBS_dom"/>
</dbReference>
<evidence type="ECO:0000256" key="19">
    <source>
        <dbReference type="ARBA" id="ARBA00023239"/>
    </source>
</evidence>
<dbReference type="InterPro" id="IPR036052">
    <property type="entry name" value="TrpB-like_PALP_sf"/>
</dbReference>
<evidence type="ECO:0000256" key="24">
    <source>
        <dbReference type="PROSITE-ProRule" id="PRU00703"/>
    </source>
</evidence>
<keyword evidence="16" id="KW-0408">Iron</keyword>
<dbReference type="InterPro" id="IPR001216">
    <property type="entry name" value="P-phosphate_BS"/>
</dbReference>
<evidence type="ECO:0000256" key="2">
    <source>
        <dbReference type="ARBA" id="ARBA00004123"/>
    </source>
</evidence>
<comment type="pathway">
    <text evidence="4">Amino-acid biosynthesis; L-cysteine biosynthesis; L-cysteine from L-homocysteine and L-serine: step 1/2.</text>
</comment>
<evidence type="ECO:0000256" key="8">
    <source>
        <dbReference type="ARBA" id="ARBA00022490"/>
    </source>
</evidence>
<dbReference type="STRING" id="947166.A0A1D1VTI7"/>
<evidence type="ECO:0000256" key="7">
    <source>
        <dbReference type="ARBA" id="ARBA00012041"/>
    </source>
</evidence>
<dbReference type="GO" id="GO:0050667">
    <property type="term" value="P:homocysteine metabolic process"/>
    <property type="evidence" value="ECO:0007669"/>
    <property type="project" value="UniProtKB-ARBA"/>
</dbReference>
<evidence type="ECO:0000256" key="20">
    <source>
        <dbReference type="ARBA" id="ARBA00023242"/>
    </source>
</evidence>
<feature type="region of interest" description="Disordered" evidence="26">
    <location>
        <begin position="1"/>
        <end position="98"/>
    </location>
</feature>
<comment type="function">
    <text evidence="22">Hydro-lyase catalyzing the first step of the transsulfuration pathway, where the hydroxyl group of L-serine is displaced by L-homocysteine in a beta-replacement reaction to form L-cystathionine, the precursor of L-cysteine. This catabolic route allows the elimination of L-methionine and the toxic metabolite L-homocysteine. Also involved in the production of hydrogen sulfide, a gasotransmitter with signaling and cytoprotective effects on neurons.</text>
</comment>
<dbReference type="InterPro" id="IPR046353">
    <property type="entry name" value="CBS_C"/>
</dbReference>
<evidence type="ECO:0000256" key="15">
    <source>
        <dbReference type="ARBA" id="ARBA00022898"/>
    </source>
</evidence>
<keyword evidence="20" id="KW-0539">Nucleus</keyword>
<comment type="subcellular location">
    <subcellularLocation>
        <location evidence="3">Cytoplasm</location>
    </subcellularLocation>
    <subcellularLocation>
        <location evidence="2">Nucleus</location>
    </subcellularLocation>
</comment>
<keyword evidence="9" id="KW-1017">Isopeptide bond</keyword>
<dbReference type="SUPFAM" id="SSF53686">
    <property type="entry name" value="Tryptophan synthase beta subunit-like PLP-dependent enzymes"/>
    <property type="match status" value="1"/>
</dbReference>
<evidence type="ECO:0000256" key="11">
    <source>
        <dbReference type="ARBA" id="ARBA00022605"/>
    </source>
</evidence>
<feature type="compositionally biased region" description="Basic and acidic residues" evidence="26">
    <location>
        <begin position="23"/>
        <end position="32"/>
    </location>
</feature>
<dbReference type="FunFam" id="3.40.50.1100:FF:000118">
    <property type="entry name" value="Related to CYS4-cystathionine beta-synthase"/>
    <property type="match status" value="1"/>
</dbReference>
<evidence type="ECO:0000256" key="12">
    <source>
        <dbReference type="ARBA" id="ARBA00022617"/>
    </source>
</evidence>
<evidence type="ECO:0000256" key="1">
    <source>
        <dbReference type="ARBA" id="ARBA00001933"/>
    </source>
</evidence>
<dbReference type="Proteomes" id="UP000186922">
    <property type="component" value="Unassembled WGS sequence"/>
</dbReference>
<dbReference type="InterPro" id="IPR001926">
    <property type="entry name" value="TrpB-like_PALP"/>
</dbReference>
<keyword evidence="18 25" id="KW-0198">Cysteine biosynthesis</keyword>
<dbReference type="EMBL" id="BDGG01000010">
    <property type="protein sequence ID" value="GAV04196.1"/>
    <property type="molecule type" value="Genomic_DNA"/>
</dbReference>
<evidence type="ECO:0000256" key="5">
    <source>
        <dbReference type="ARBA" id="ARBA00007103"/>
    </source>
</evidence>
<keyword evidence="17 24" id="KW-0129">CBS domain</keyword>
<dbReference type="InterPro" id="IPR050214">
    <property type="entry name" value="Cys_Synth/Cystath_Beta-Synth"/>
</dbReference>
<keyword evidence="14" id="KW-0832">Ubl conjugation</keyword>
<evidence type="ECO:0000259" key="27">
    <source>
        <dbReference type="PROSITE" id="PS51371"/>
    </source>
</evidence>
<evidence type="ECO:0000313" key="28">
    <source>
        <dbReference type="EMBL" id="GAV04196.1"/>
    </source>
</evidence>
<dbReference type="FunFam" id="3.40.50.1100:FF:000003">
    <property type="entry name" value="Cystathionine beta-synthase"/>
    <property type="match status" value="1"/>
</dbReference>
<dbReference type="EC" id="4.2.1.22" evidence="7 25"/>
<evidence type="ECO:0000313" key="29">
    <source>
        <dbReference type="Proteomes" id="UP000186922"/>
    </source>
</evidence>
<dbReference type="UniPathway" id="UPA00136">
    <property type="reaction ID" value="UER00201"/>
</dbReference>
<dbReference type="Gene3D" id="3.40.50.1100">
    <property type="match status" value="2"/>
</dbReference>
<evidence type="ECO:0000256" key="23">
    <source>
        <dbReference type="ARBA" id="ARBA00047490"/>
    </source>
</evidence>
<evidence type="ECO:0000256" key="18">
    <source>
        <dbReference type="ARBA" id="ARBA00023192"/>
    </source>
</evidence>
<evidence type="ECO:0000256" key="3">
    <source>
        <dbReference type="ARBA" id="ARBA00004496"/>
    </source>
</evidence>
<keyword evidence="19 25" id="KW-0456">Lyase</keyword>
<evidence type="ECO:0000256" key="6">
    <source>
        <dbReference type="ARBA" id="ARBA00011881"/>
    </source>
</evidence>
<dbReference type="InterPro" id="IPR046342">
    <property type="entry name" value="CBS_dom_sf"/>
</dbReference>
<dbReference type="Gene3D" id="3.10.580.10">
    <property type="entry name" value="CBS-domain"/>
    <property type="match status" value="1"/>
</dbReference>
<dbReference type="CDD" id="cd04608">
    <property type="entry name" value="CBS_pair_CBS"/>
    <property type="match status" value="1"/>
</dbReference>
<dbReference type="NCBIfam" id="TIGR01137">
    <property type="entry name" value="cysta_beta"/>
    <property type="match status" value="1"/>
</dbReference>
<comment type="similarity">
    <text evidence="5 25">Belongs to the cysteine synthase/cystathionine beta-synthase family.</text>
</comment>
<dbReference type="GO" id="GO:0019343">
    <property type="term" value="P:cysteine biosynthetic process via cystathionine"/>
    <property type="evidence" value="ECO:0007669"/>
    <property type="project" value="UniProtKB-UniRule"/>
</dbReference>